<dbReference type="RefSeq" id="WP_015106072.1">
    <property type="nucleotide sequence ID" value="NZ_AP026684.1"/>
</dbReference>
<evidence type="ECO:0000313" key="2">
    <source>
        <dbReference type="Proteomes" id="UP000046090"/>
    </source>
</evidence>
<sequence length="59" mass="6856">MARFILNNAMYNAMIFIFSNHLDTPAIPKELEIYTRIFDVPPPDKTQILETLKKFAKAN</sequence>
<dbReference type="GeneID" id="76196625"/>
<organism evidence="1 2">
    <name type="scientific">Helicobacter heilmannii</name>
    <dbReference type="NCBI Taxonomy" id="35817"/>
    <lineage>
        <taxon>Bacteria</taxon>
        <taxon>Pseudomonadati</taxon>
        <taxon>Campylobacterota</taxon>
        <taxon>Epsilonproteobacteria</taxon>
        <taxon>Campylobacterales</taxon>
        <taxon>Helicobacteraceae</taxon>
        <taxon>Helicobacter</taxon>
    </lineage>
</organism>
<name>A0A0K2Y4F6_HELHE</name>
<gene>
    <name evidence="1" type="ORF">HHE01_16920</name>
</gene>
<dbReference type="Proteomes" id="UP000046090">
    <property type="component" value="Unassembled WGS sequence"/>
</dbReference>
<dbReference type="EMBL" id="CDMK01000001">
    <property type="protein sequence ID" value="CRI34006.1"/>
    <property type="molecule type" value="Genomic_DNA"/>
</dbReference>
<dbReference type="AlphaFoldDB" id="A0A0K2Y4F6"/>
<protein>
    <submittedName>
        <fullName evidence="1">Uncharacterized protein</fullName>
    </submittedName>
</protein>
<evidence type="ECO:0000313" key="1">
    <source>
        <dbReference type="EMBL" id="CRI34006.1"/>
    </source>
</evidence>
<keyword evidence="2" id="KW-1185">Reference proteome</keyword>
<reference evidence="2" key="1">
    <citation type="submission" date="2014-12" db="EMBL/GenBank/DDBJ databases">
        <authorList>
            <person name="Smet A."/>
        </authorList>
    </citation>
    <scope>NUCLEOTIDE SEQUENCE [LARGE SCALE GENOMIC DNA]</scope>
</reference>
<accession>A0A0K2Y4F6</accession>
<proteinExistence type="predicted"/>